<dbReference type="Proteomes" id="UP000093199">
    <property type="component" value="Unassembled WGS sequence"/>
</dbReference>
<organism evidence="1 2">
    <name type="scientific">Caryophanon tenue</name>
    <dbReference type="NCBI Taxonomy" id="33978"/>
    <lineage>
        <taxon>Bacteria</taxon>
        <taxon>Bacillati</taxon>
        <taxon>Bacillota</taxon>
        <taxon>Bacilli</taxon>
        <taxon>Bacillales</taxon>
        <taxon>Caryophanaceae</taxon>
        <taxon>Caryophanon</taxon>
    </lineage>
</organism>
<sequence length="314" mass="36111">MTTYAKERKYDKLSNFTSLKDFNDQFEQVMIDVKDQFTKSEYIALNKLRKFAGSDIVGVAWVKLQKVVSSTWAETIGVSRSTFERMIRKARKLNLIAVVNQSRKNGSQTHNVYVFRRADEIILPQAETEIVSNSHTIDVAEPLKIDAPITNILIKLPKLKDKENTYATQSVSEVNDNVDLEPKSVIPYERFKAYVSNFITDKTIASKLYGIYRAHTCKLIAAPDIDIAFEALKETLRKYKQGKVRSITGYFNGTLSNMIDNYMLEQVFVAREEFEKEHDFLLNDADLPEWLQSGEQEQSTECQRLLFERFGITG</sequence>
<evidence type="ECO:0000313" key="1">
    <source>
        <dbReference type="EMBL" id="OCS82255.1"/>
    </source>
</evidence>
<comment type="caution">
    <text evidence="1">The sequence shown here is derived from an EMBL/GenBank/DDBJ whole genome shotgun (WGS) entry which is preliminary data.</text>
</comment>
<protein>
    <recommendedName>
        <fullName evidence="3">Helix-turn-helix domain-containing protein</fullName>
    </recommendedName>
</protein>
<proteinExistence type="predicted"/>
<name>A0A1C0Y545_9BACL</name>
<evidence type="ECO:0008006" key="3">
    <source>
        <dbReference type="Google" id="ProtNLM"/>
    </source>
</evidence>
<dbReference type="EMBL" id="MASJ01000042">
    <property type="protein sequence ID" value="OCS82255.1"/>
    <property type="molecule type" value="Genomic_DNA"/>
</dbReference>
<dbReference type="STRING" id="33978.A6M13_07415"/>
<evidence type="ECO:0000313" key="2">
    <source>
        <dbReference type="Proteomes" id="UP000093199"/>
    </source>
</evidence>
<accession>A0A1C0Y545</accession>
<dbReference type="RefSeq" id="WP_066548559.1">
    <property type="nucleotide sequence ID" value="NZ_MASJ01000042.1"/>
</dbReference>
<gene>
    <name evidence="1" type="ORF">A6M13_07415</name>
</gene>
<dbReference type="OrthoDB" id="2708249at2"/>
<keyword evidence="2" id="KW-1185">Reference proteome</keyword>
<reference evidence="1 2" key="1">
    <citation type="submission" date="2016-07" db="EMBL/GenBank/DDBJ databases">
        <title>Caryophanon tenue genome sequencing.</title>
        <authorList>
            <person name="Verma A."/>
            <person name="Pal Y."/>
            <person name="Krishnamurthi S."/>
        </authorList>
    </citation>
    <scope>NUCLEOTIDE SEQUENCE [LARGE SCALE GENOMIC DNA]</scope>
    <source>
        <strain evidence="1 2">DSM 14152</strain>
    </source>
</reference>
<dbReference type="AlphaFoldDB" id="A0A1C0Y545"/>